<feature type="compositionally biased region" description="Basic and acidic residues" evidence="11">
    <location>
        <begin position="14"/>
        <end position="23"/>
    </location>
</feature>
<comment type="caution">
    <text evidence="12">The sequence shown here is derived from an EMBL/GenBank/DDBJ whole genome shotgun (WGS) entry which is preliminary data.</text>
</comment>
<reference evidence="12 13" key="1">
    <citation type="journal article" date="2020" name="bioRxiv">
        <title>Metabolic contributions of an alphaproteobacterial endosymbiont in the apicomplexan Cardiosporidium cionae.</title>
        <authorList>
            <person name="Hunter E.S."/>
            <person name="Paight C.J."/>
            <person name="Lane C.E."/>
        </authorList>
    </citation>
    <scope>NUCLEOTIDE SEQUENCE [LARGE SCALE GENOMIC DNA]</scope>
    <source>
        <strain evidence="12">ESH_2018</strain>
    </source>
</reference>
<gene>
    <name evidence="12" type="ORF">IE077_004542</name>
</gene>
<accession>A0ABQ7JEV4</accession>
<evidence type="ECO:0000256" key="7">
    <source>
        <dbReference type="ARBA" id="ARBA00023128"/>
    </source>
</evidence>
<dbReference type="PANTHER" id="PTHR12743:SF0">
    <property type="entry name" value="HOLOCYTOCHROME C-TYPE SYNTHASE"/>
    <property type="match status" value="1"/>
</dbReference>
<evidence type="ECO:0000313" key="12">
    <source>
        <dbReference type="EMBL" id="KAF8822537.1"/>
    </source>
</evidence>
<evidence type="ECO:0000256" key="8">
    <source>
        <dbReference type="ARBA" id="ARBA00023136"/>
    </source>
</evidence>
<comment type="similarity">
    <text evidence="2 10">Belongs to the cytochrome c-type heme lyase family.</text>
</comment>
<sequence>MSCPFSSDEGSSEAEVKNRRADARATACSTDTFGDAPPNPHSEYEHATQFLSNEREKSSIPSVSGEWYYPSPRQFYKSILLKGHVVDPADIPTVVSIHNQVNEESWKRIIKFEKFHENVCKEPKLVRFLGKAGDLSLKAKIRSFAGFGKPFDRHDWFVDRCGERIKYIVDFYDGLPDPEKPISIFIDARPELTFSGMLDRTKLFFRQRLSFWEKRE</sequence>
<comment type="function">
    <text evidence="10">Lyase that catalyzes the covalent linking of the heme group to the cytochrome C apoprotein to produce the mature functional cytochrome.</text>
</comment>
<evidence type="ECO:0000256" key="11">
    <source>
        <dbReference type="SAM" id="MobiDB-lite"/>
    </source>
</evidence>
<keyword evidence="4 10" id="KW-0479">Metal-binding</keyword>
<evidence type="ECO:0000256" key="1">
    <source>
        <dbReference type="ARBA" id="ARBA00004273"/>
    </source>
</evidence>
<protein>
    <recommendedName>
        <fullName evidence="10">Holocytochrome c-type synthase</fullName>
        <ecNumber evidence="10">4.4.1.17</ecNumber>
    </recommendedName>
</protein>
<dbReference type="EMBL" id="JADAQX010000044">
    <property type="protein sequence ID" value="KAF8822537.1"/>
    <property type="molecule type" value="Genomic_DNA"/>
</dbReference>
<organism evidence="12 13">
    <name type="scientific">Cardiosporidium cionae</name>
    <dbReference type="NCBI Taxonomy" id="476202"/>
    <lineage>
        <taxon>Eukaryota</taxon>
        <taxon>Sar</taxon>
        <taxon>Alveolata</taxon>
        <taxon>Apicomplexa</taxon>
        <taxon>Aconoidasida</taxon>
        <taxon>Nephromycida</taxon>
        <taxon>Cardiosporidium</taxon>
    </lineage>
</organism>
<dbReference type="EC" id="4.4.1.17" evidence="10"/>
<dbReference type="InterPro" id="IPR000511">
    <property type="entry name" value="Holocyt_c/c1_synthase"/>
</dbReference>
<feature type="region of interest" description="Disordered" evidence="11">
    <location>
        <begin position="1"/>
        <end position="46"/>
    </location>
</feature>
<evidence type="ECO:0000256" key="6">
    <source>
        <dbReference type="ARBA" id="ARBA00023004"/>
    </source>
</evidence>
<evidence type="ECO:0000256" key="2">
    <source>
        <dbReference type="ARBA" id="ARBA00007255"/>
    </source>
</evidence>
<keyword evidence="9 10" id="KW-0456">Lyase</keyword>
<name>A0ABQ7JEV4_9APIC</name>
<keyword evidence="6 10" id="KW-0408">Iron</keyword>
<proteinExistence type="inferred from homology"/>
<comment type="catalytic activity">
    <reaction evidence="10">
        <text>holo-[cytochrome c] = apo-[cytochrome c] + heme b</text>
        <dbReference type="Rhea" id="RHEA:22648"/>
        <dbReference type="Rhea" id="RHEA-COMP:10725"/>
        <dbReference type="Rhea" id="RHEA-COMP:10726"/>
        <dbReference type="ChEBI" id="CHEBI:29950"/>
        <dbReference type="ChEBI" id="CHEBI:60344"/>
        <dbReference type="ChEBI" id="CHEBI:83739"/>
        <dbReference type="EC" id="4.4.1.17"/>
    </reaction>
</comment>
<dbReference type="PANTHER" id="PTHR12743">
    <property type="entry name" value="CYTOCHROME C1 HEME LYASE"/>
    <property type="match status" value="1"/>
</dbReference>
<evidence type="ECO:0000256" key="3">
    <source>
        <dbReference type="ARBA" id="ARBA00022617"/>
    </source>
</evidence>
<evidence type="ECO:0000256" key="4">
    <source>
        <dbReference type="ARBA" id="ARBA00022723"/>
    </source>
</evidence>
<keyword evidence="5 10" id="KW-0999">Mitochondrion inner membrane</keyword>
<dbReference type="GO" id="GO:0016829">
    <property type="term" value="F:lyase activity"/>
    <property type="evidence" value="ECO:0007669"/>
    <property type="project" value="UniProtKB-KW"/>
</dbReference>
<keyword evidence="13" id="KW-1185">Reference proteome</keyword>
<evidence type="ECO:0000256" key="10">
    <source>
        <dbReference type="RuleBase" id="RU363130"/>
    </source>
</evidence>
<evidence type="ECO:0000256" key="9">
    <source>
        <dbReference type="ARBA" id="ARBA00023239"/>
    </source>
</evidence>
<evidence type="ECO:0000313" key="13">
    <source>
        <dbReference type="Proteomes" id="UP000823046"/>
    </source>
</evidence>
<dbReference type="Proteomes" id="UP000823046">
    <property type="component" value="Unassembled WGS sequence"/>
</dbReference>
<evidence type="ECO:0000256" key="5">
    <source>
        <dbReference type="ARBA" id="ARBA00022792"/>
    </source>
</evidence>
<comment type="subcellular location">
    <subcellularLocation>
        <location evidence="1 10">Mitochondrion inner membrane</location>
    </subcellularLocation>
</comment>
<dbReference type="PROSITE" id="PS00822">
    <property type="entry name" value="CYTO_HEME_LYASE_2"/>
    <property type="match status" value="1"/>
</dbReference>
<keyword evidence="3 10" id="KW-0349">Heme</keyword>
<keyword evidence="7 10" id="KW-0496">Mitochondrion</keyword>
<dbReference type="Pfam" id="PF01265">
    <property type="entry name" value="Cyto_heme_lyase"/>
    <property type="match status" value="1"/>
</dbReference>
<keyword evidence="8 10" id="KW-0472">Membrane</keyword>